<evidence type="ECO:0000313" key="2">
    <source>
        <dbReference type="Proteomes" id="UP001500582"/>
    </source>
</evidence>
<dbReference type="RefSeq" id="WP_345213565.1">
    <property type="nucleotide sequence ID" value="NZ_BAABFT010000018.1"/>
</dbReference>
<evidence type="ECO:0008006" key="3">
    <source>
        <dbReference type="Google" id="ProtNLM"/>
    </source>
</evidence>
<gene>
    <name evidence="1" type="ORF">GCM10023149_46190</name>
</gene>
<evidence type="ECO:0000313" key="1">
    <source>
        <dbReference type="EMBL" id="GAA4336975.1"/>
    </source>
</evidence>
<comment type="caution">
    <text evidence="1">The sequence shown here is derived from an EMBL/GenBank/DDBJ whole genome shotgun (WGS) entry which is preliminary data.</text>
</comment>
<organism evidence="1 2">
    <name type="scientific">Mucilaginibacter gynuensis</name>
    <dbReference type="NCBI Taxonomy" id="1302236"/>
    <lineage>
        <taxon>Bacteria</taxon>
        <taxon>Pseudomonadati</taxon>
        <taxon>Bacteroidota</taxon>
        <taxon>Sphingobacteriia</taxon>
        <taxon>Sphingobacteriales</taxon>
        <taxon>Sphingobacteriaceae</taxon>
        <taxon>Mucilaginibacter</taxon>
    </lineage>
</organism>
<proteinExistence type="predicted"/>
<dbReference type="Proteomes" id="UP001500582">
    <property type="component" value="Unassembled WGS sequence"/>
</dbReference>
<keyword evidence="2" id="KW-1185">Reference proteome</keyword>
<accession>A0ABP8HBN9</accession>
<name>A0ABP8HBN9_9SPHI</name>
<protein>
    <recommendedName>
        <fullName evidence="3">Nuclear transport factor 2 family protein</fullName>
    </recommendedName>
</protein>
<dbReference type="EMBL" id="BAABFT010000018">
    <property type="protein sequence ID" value="GAA4336975.1"/>
    <property type="molecule type" value="Genomic_DNA"/>
</dbReference>
<sequence>MAENITLQIPALQLQQITGKEIDLESLLDVLFADKDNHALMCNRLERYHWGNGTFPQVEAFTLEHIKFDADTLTGKFRCRFRVGFSFTCSGTTGGQNDTIAWDVKIDPEKQIMFLYGEEPLTRDGDDL</sequence>
<reference evidence="2" key="1">
    <citation type="journal article" date="2019" name="Int. J. Syst. Evol. Microbiol.">
        <title>The Global Catalogue of Microorganisms (GCM) 10K type strain sequencing project: providing services to taxonomists for standard genome sequencing and annotation.</title>
        <authorList>
            <consortium name="The Broad Institute Genomics Platform"/>
            <consortium name="The Broad Institute Genome Sequencing Center for Infectious Disease"/>
            <person name="Wu L."/>
            <person name="Ma J."/>
        </authorList>
    </citation>
    <scope>NUCLEOTIDE SEQUENCE [LARGE SCALE GENOMIC DNA]</scope>
    <source>
        <strain evidence="2">JCM 17705</strain>
    </source>
</reference>